<evidence type="ECO:0000256" key="5">
    <source>
        <dbReference type="HAMAP-Rule" id="MF_01804"/>
    </source>
</evidence>
<name>A0A939BD73_9FIRM</name>
<gene>
    <name evidence="5 7" type="primary">scpB</name>
    <name evidence="7" type="ORF">H6A12_00080</name>
</gene>
<reference evidence="7" key="2">
    <citation type="journal article" date="2021" name="Sci. Rep.">
        <title>The distribution of antibiotic resistance genes in chicken gut microbiota commensals.</title>
        <authorList>
            <person name="Juricova H."/>
            <person name="Matiasovicova J."/>
            <person name="Kubasova T."/>
            <person name="Cejkova D."/>
            <person name="Rychlik I."/>
        </authorList>
    </citation>
    <scope>NUCLEOTIDE SEQUENCE</scope>
    <source>
        <strain evidence="7">An559</strain>
    </source>
</reference>
<evidence type="ECO:0000256" key="3">
    <source>
        <dbReference type="ARBA" id="ARBA00022829"/>
    </source>
</evidence>
<keyword evidence="1 5" id="KW-0963">Cytoplasm</keyword>
<evidence type="ECO:0000256" key="1">
    <source>
        <dbReference type="ARBA" id="ARBA00022490"/>
    </source>
</evidence>
<dbReference type="EMBL" id="JACJKY010000001">
    <property type="protein sequence ID" value="MBM6919571.1"/>
    <property type="molecule type" value="Genomic_DNA"/>
</dbReference>
<dbReference type="Gene3D" id="1.10.10.10">
    <property type="entry name" value="Winged helix-like DNA-binding domain superfamily/Winged helix DNA-binding domain"/>
    <property type="match status" value="2"/>
</dbReference>
<evidence type="ECO:0000313" key="8">
    <source>
        <dbReference type="Proteomes" id="UP000774750"/>
    </source>
</evidence>
<keyword evidence="3 5" id="KW-0159">Chromosome partition</keyword>
<dbReference type="RefSeq" id="WP_204443474.1">
    <property type="nucleotide sequence ID" value="NZ_JACJKY010000001.1"/>
</dbReference>
<comment type="caution">
    <text evidence="7">The sequence shown here is derived from an EMBL/GenBank/DDBJ whole genome shotgun (WGS) entry which is preliminary data.</text>
</comment>
<comment type="similarity">
    <text evidence="5">Belongs to the ScpB family.</text>
</comment>
<accession>A0A939BD73</accession>
<evidence type="ECO:0000313" key="7">
    <source>
        <dbReference type="EMBL" id="MBM6919571.1"/>
    </source>
</evidence>
<dbReference type="PANTHER" id="PTHR34298:SF2">
    <property type="entry name" value="SEGREGATION AND CONDENSATION PROTEIN B"/>
    <property type="match status" value="1"/>
</dbReference>
<dbReference type="InterPro" id="IPR036390">
    <property type="entry name" value="WH_DNA-bd_sf"/>
</dbReference>
<keyword evidence="4 5" id="KW-0131">Cell cycle</keyword>
<dbReference type="GO" id="GO:0051301">
    <property type="term" value="P:cell division"/>
    <property type="evidence" value="ECO:0007669"/>
    <property type="project" value="UniProtKB-KW"/>
</dbReference>
<proteinExistence type="inferred from homology"/>
<dbReference type="InterPro" id="IPR005234">
    <property type="entry name" value="ScpB_csome_segregation"/>
</dbReference>
<feature type="region of interest" description="Disordered" evidence="6">
    <location>
        <begin position="163"/>
        <end position="188"/>
    </location>
</feature>
<evidence type="ECO:0000256" key="2">
    <source>
        <dbReference type="ARBA" id="ARBA00022618"/>
    </source>
</evidence>
<dbReference type="GO" id="GO:0051304">
    <property type="term" value="P:chromosome separation"/>
    <property type="evidence" value="ECO:0007669"/>
    <property type="project" value="InterPro"/>
</dbReference>
<dbReference type="Proteomes" id="UP000774750">
    <property type="component" value="Unassembled WGS sequence"/>
</dbReference>
<evidence type="ECO:0000256" key="4">
    <source>
        <dbReference type="ARBA" id="ARBA00023306"/>
    </source>
</evidence>
<feature type="compositionally biased region" description="Low complexity" evidence="6">
    <location>
        <begin position="163"/>
        <end position="172"/>
    </location>
</feature>
<protein>
    <recommendedName>
        <fullName evidence="5">Segregation and condensation protein B</fullName>
    </recommendedName>
</protein>
<dbReference type="NCBIfam" id="TIGR00281">
    <property type="entry name" value="SMC-Scp complex subunit ScpB"/>
    <property type="match status" value="1"/>
</dbReference>
<dbReference type="SUPFAM" id="SSF46785">
    <property type="entry name" value="Winged helix' DNA-binding domain"/>
    <property type="match status" value="2"/>
</dbReference>
<comment type="subunit">
    <text evidence="5">Homodimer. Homodimerization may be required to stabilize the binding of ScpA to the Smc head domains. Component of a cohesin-like complex composed of ScpA, ScpB and the Smc homodimer, in which ScpA and ScpB bind to the head domain of Smc. The presence of the three proteins is required for the association of the complex with DNA.</text>
</comment>
<comment type="function">
    <text evidence="5">Participates in chromosomal partition during cell division. May act via the formation of a condensin-like complex containing Smc and ScpA that pull DNA away from mid-cell into both cell halves.</text>
</comment>
<dbReference type="GO" id="GO:0005737">
    <property type="term" value="C:cytoplasm"/>
    <property type="evidence" value="ECO:0007669"/>
    <property type="project" value="UniProtKB-SubCell"/>
</dbReference>
<keyword evidence="8" id="KW-1185">Reference proteome</keyword>
<dbReference type="HAMAP" id="MF_01804">
    <property type="entry name" value="ScpB"/>
    <property type="match status" value="1"/>
</dbReference>
<sequence>MTIEALCASLEAILFASGEPVEANKIAQVLGVEEDFLHKVMKTMQDKYDSPSSGLQIIQLGKSYQLCTKPVHAKLIQQALLIRKNVPLSNAAMEVLAVIAYNQPVTRAFVEQVRGVDSAQVVSSLVEKGLVEEAGRLEIPGRPIAYQTTPAFLRTFGISSLSELPSLPNEENGGQEDEEREKTHNETV</sequence>
<dbReference type="InterPro" id="IPR036388">
    <property type="entry name" value="WH-like_DNA-bd_sf"/>
</dbReference>
<evidence type="ECO:0000256" key="6">
    <source>
        <dbReference type="SAM" id="MobiDB-lite"/>
    </source>
</evidence>
<dbReference type="AlphaFoldDB" id="A0A939BD73"/>
<dbReference type="GO" id="GO:0006260">
    <property type="term" value="P:DNA replication"/>
    <property type="evidence" value="ECO:0007669"/>
    <property type="project" value="UniProtKB-UniRule"/>
</dbReference>
<dbReference type="Pfam" id="PF04079">
    <property type="entry name" value="SMC_ScpB"/>
    <property type="match status" value="1"/>
</dbReference>
<dbReference type="PANTHER" id="PTHR34298">
    <property type="entry name" value="SEGREGATION AND CONDENSATION PROTEIN B"/>
    <property type="match status" value="1"/>
</dbReference>
<keyword evidence="2 5" id="KW-0132">Cell division</keyword>
<organism evidence="7 8">
    <name type="scientific">Merdimmobilis hominis</name>
    <dbReference type="NCBI Taxonomy" id="2897707"/>
    <lineage>
        <taxon>Bacteria</taxon>
        <taxon>Bacillati</taxon>
        <taxon>Bacillota</taxon>
        <taxon>Clostridia</taxon>
        <taxon>Eubacteriales</taxon>
        <taxon>Oscillospiraceae</taxon>
        <taxon>Merdimmobilis</taxon>
    </lineage>
</organism>
<dbReference type="PIRSF" id="PIRSF019345">
    <property type="entry name" value="ScpB"/>
    <property type="match status" value="1"/>
</dbReference>
<reference evidence="7" key="1">
    <citation type="submission" date="2020-08" db="EMBL/GenBank/DDBJ databases">
        <authorList>
            <person name="Cejkova D."/>
            <person name="Kubasova T."/>
            <person name="Jahodarova E."/>
            <person name="Rychlik I."/>
        </authorList>
    </citation>
    <scope>NUCLEOTIDE SEQUENCE</scope>
    <source>
        <strain evidence="7">An559</strain>
    </source>
</reference>
<comment type="subcellular location">
    <subcellularLocation>
        <location evidence="5">Cytoplasm</location>
    </subcellularLocation>
    <text evidence="5">Associated with two foci at the outer edges of the nucleoid region in young cells, and at four foci within both cell halves in older cells.</text>
</comment>